<dbReference type="AlphaFoldDB" id="A0A4R6WI26"/>
<keyword evidence="7" id="KW-0256">Endoplasmic reticulum</keyword>
<keyword evidence="16" id="KW-1185">Reference proteome</keyword>
<keyword evidence="9" id="KW-1133">Transmembrane helix</keyword>
<keyword evidence="3" id="KW-0328">Glycosyltransferase</keyword>
<dbReference type="PANTHER" id="PTHR46025:SF3">
    <property type="entry name" value="XYLOSYLTRANSFERASE OXT"/>
    <property type="match status" value="1"/>
</dbReference>
<accession>A0A4R6WI26</accession>
<keyword evidence="4" id="KW-0808">Transferase</keyword>
<evidence type="ECO:0000256" key="1">
    <source>
        <dbReference type="ARBA" id="ARBA00004323"/>
    </source>
</evidence>
<evidence type="ECO:0000256" key="11">
    <source>
        <dbReference type="ARBA" id="ARBA00023136"/>
    </source>
</evidence>
<evidence type="ECO:0000256" key="2">
    <source>
        <dbReference type="ARBA" id="ARBA00004648"/>
    </source>
</evidence>
<keyword evidence="12" id="KW-1015">Disulfide bond</keyword>
<evidence type="ECO:0000313" key="16">
    <source>
        <dbReference type="Proteomes" id="UP000295292"/>
    </source>
</evidence>
<keyword evidence="6" id="KW-0479">Metal-binding</keyword>
<dbReference type="GO" id="GO:0046872">
    <property type="term" value="F:metal ion binding"/>
    <property type="evidence" value="ECO:0007669"/>
    <property type="project" value="UniProtKB-KW"/>
</dbReference>
<dbReference type="GO" id="GO:0016020">
    <property type="term" value="C:membrane"/>
    <property type="evidence" value="ECO:0007669"/>
    <property type="project" value="InterPro"/>
</dbReference>
<comment type="subcellular location">
    <subcellularLocation>
        <location evidence="2">Endoplasmic reticulum membrane</location>
        <topology evidence="2">Single-pass type II membrane protein</topology>
    </subcellularLocation>
    <subcellularLocation>
        <location evidence="1">Golgi apparatus membrane</location>
        <topology evidence="1">Single-pass type II membrane protein</topology>
    </subcellularLocation>
</comment>
<dbReference type="GO" id="GO:0030158">
    <property type="term" value="F:protein xylosyltransferase activity"/>
    <property type="evidence" value="ECO:0007669"/>
    <property type="project" value="InterPro"/>
</dbReference>
<evidence type="ECO:0000256" key="6">
    <source>
        <dbReference type="ARBA" id="ARBA00022723"/>
    </source>
</evidence>
<dbReference type="InterPro" id="IPR043538">
    <property type="entry name" value="XYLT"/>
</dbReference>
<proteinExistence type="predicted"/>
<keyword evidence="13" id="KW-0325">Glycoprotein</keyword>
<evidence type="ECO:0000313" key="15">
    <source>
        <dbReference type="EMBL" id="TDQ77991.1"/>
    </source>
</evidence>
<evidence type="ECO:0000256" key="5">
    <source>
        <dbReference type="ARBA" id="ARBA00022692"/>
    </source>
</evidence>
<dbReference type="OrthoDB" id="7943907at2"/>
<dbReference type="Pfam" id="PF02485">
    <property type="entry name" value="Branch"/>
    <property type="match status" value="1"/>
</dbReference>
<organism evidence="15 16">
    <name type="scientific">Sphingobacterium yanglingense</name>
    <dbReference type="NCBI Taxonomy" id="1437280"/>
    <lineage>
        <taxon>Bacteria</taxon>
        <taxon>Pseudomonadati</taxon>
        <taxon>Bacteroidota</taxon>
        <taxon>Sphingobacteriia</taxon>
        <taxon>Sphingobacteriales</taxon>
        <taxon>Sphingobacteriaceae</taxon>
        <taxon>Sphingobacterium</taxon>
    </lineage>
</organism>
<dbReference type="PANTHER" id="PTHR46025">
    <property type="entry name" value="XYLOSYLTRANSFERASE OXT"/>
    <property type="match status" value="1"/>
</dbReference>
<dbReference type="GO" id="GO:0050650">
    <property type="term" value="P:chondroitin sulfate proteoglycan biosynthetic process"/>
    <property type="evidence" value="ECO:0007669"/>
    <property type="project" value="TreeGrafter"/>
</dbReference>
<gene>
    <name evidence="15" type="ORF">CLV99_1967</name>
</gene>
<evidence type="ECO:0000256" key="12">
    <source>
        <dbReference type="ARBA" id="ARBA00023157"/>
    </source>
</evidence>
<keyword evidence="11" id="KW-0472">Membrane</keyword>
<evidence type="ECO:0000256" key="14">
    <source>
        <dbReference type="ARBA" id="ARBA00042865"/>
    </source>
</evidence>
<sequence length="295" mass="34943">MKHAYLIMAHHEPEVLQLLLEALDDKRNDVFIHFDRKCEAVPAIRMKKARAFILGERIDVRWGHRSQIDVELLLFERAYKKQEYRYYHLLSGVDMPIKSQDYIHCFFEEHSGKEFIGFTQGDTEVEITRKVRRYHLFSTEFRLPKGLRAFFVKGVRKAFLELQTCFGIKRYADIEFKKGTNWVSVSSEFVALVLSQKEKIQKMYVRSFCADEIFIQTICWNSCFRECVYDLLDSRNSSKRMIQWVNNEIVDWKMDDVRFLLDSPGLFARKFSKNNIDVAKAILQGIQVKEESYDG</sequence>
<dbReference type="EMBL" id="SNYV01000013">
    <property type="protein sequence ID" value="TDQ77991.1"/>
    <property type="molecule type" value="Genomic_DNA"/>
</dbReference>
<protein>
    <recommendedName>
        <fullName evidence="14">Peptide O-xylosyltransferase</fullName>
    </recommendedName>
</protein>
<keyword evidence="8" id="KW-0735">Signal-anchor</keyword>
<keyword evidence="10" id="KW-0333">Golgi apparatus</keyword>
<keyword evidence="5" id="KW-0812">Transmembrane</keyword>
<comment type="caution">
    <text evidence="15">The sequence shown here is derived from an EMBL/GenBank/DDBJ whole genome shotgun (WGS) entry which is preliminary data.</text>
</comment>
<evidence type="ECO:0000256" key="10">
    <source>
        <dbReference type="ARBA" id="ARBA00023034"/>
    </source>
</evidence>
<evidence type="ECO:0000256" key="4">
    <source>
        <dbReference type="ARBA" id="ARBA00022679"/>
    </source>
</evidence>
<evidence type="ECO:0000256" key="13">
    <source>
        <dbReference type="ARBA" id="ARBA00023180"/>
    </source>
</evidence>
<evidence type="ECO:0000256" key="7">
    <source>
        <dbReference type="ARBA" id="ARBA00022824"/>
    </source>
</evidence>
<dbReference type="InterPro" id="IPR003406">
    <property type="entry name" value="Glyco_trans_14"/>
</dbReference>
<evidence type="ECO:0000256" key="8">
    <source>
        <dbReference type="ARBA" id="ARBA00022968"/>
    </source>
</evidence>
<name>A0A4R6WI26_9SPHI</name>
<reference evidence="15 16" key="1">
    <citation type="submission" date="2019-03" db="EMBL/GenBank/DDBJ databases">
        <title>Genomic Encyclopedia of Archaeal and Bacterial Type Strains, Phase II (KMG-II): from individual species to whole genera.</title>
        <authorList>
            <person name="Goeker M."/>
        </authorList>
    </citation>
    <scope>NUCLEOTIDE SEQUENCE [LARGE SCALE GENOMIC DNA]</scope>
    <source>
        <strain evidence="15 16">DSM 28353</strain>
    </source>
</reference>
<dbReference type="Proteomes" id="UP000295292">
    <property type="component" value="Unassembled WGS sequence"/>
</dbReference>
<dbReference type="GO" id="GO:0015012">
    <property type="term" value="P:heparan sulfate proteoglycan biosynthetic process"/>
    <property type="evidence" value="ECO:0007669"/>
    <property type="project" value="TreeGrafter"/>
</dbReference>
<dbReference type="RefSeq" id="WP_133584255.1">
    <property type="nucleotide sequence ID" value="NZ_SNYV01000013.1"/>
</dbReference>
<evidence type="ECO:0000256" key="9">
    <source>
        <dbReference type="ARBA" id="ARBA00022989"/>
    </source>
</evidence>
<evidence type="ECO:0000256" key="3">
    <source>
        <dbReference type="ARBA" id="ARBA00022676"/>
    </source>
</evidence>